<keyword evidence="6" id="KW-1185">Reference proteome</keyword>
<proteinExistence type="predicted"/>
<dbReference type="GO" id="GO:0006508">
    <property type="term" value="P:proteolysis"/>
    <property type="evidence" value="ECO:0007669"/>
    <property type="project" value="UniProtKB-KW"/>
</dbReference>
<dbReference type="AlphaFoldDB" id="A0A8S1NM90"/>
<dbReference type="OrthoDB" id="443318at2759"/>
<evidence type="ECO:0000256" key="4">
    <source>
        <dbReference type="ARBA" id="ARBA00023180"/>
    </source>
</evidence>
<evidence type="ECO:0000256" key="3">
    <source>
        <dbReference type="ARBA" id="ARBA00022801"/>
    </source>
</evidence>
<evidence type="ECO:0000313" key="5">
    <source>
        <dbReference type="EMBL" id="CAD8090633.1"/>
    </source>
</evidence>
<evidence type="ECO:0000256" key="2">
    <source>
        <dbReference type="ARBA" id="ARBA00022670"/>
    </source>
</evidence>
<dbReference type="PANTHER" id="PTHR11802:SF113">
    <property type="entry name" value="SERINE CARBOXYPEPTIDASE CTSA-4.1"/>
    <property type="match status" value="1"/>
</dbReference>
<accession>A0A8S1NM90</accession>
<name>A0A8S1NM90_9CILI</name>
<reference evidence="5" key="1">
    <citation type="submission" date="2021-01" db="EMBL/GenBank/DDBJ databases">
        <authorList>
            <consortium name="Genoscope - CEA"/>
            <person name="William W."/>
        </authorList>
    </citation>
    <scope>NUCLEOTIDE SEQUENCE</scope>
</reference>
<dbReference type="Pfam" id="PF00450">
    <property type="entry name" value="Peptidase_S10"/>
    <property type="match status" value="1"/>
</dbReference>
<gene>
    <name evidence="5" type="ORF">PSON_ATCC_30995.1.T0560112</name>
</gene>
<dbReference type="Proteomes" id="UP000692954">
    <property type="component" value="Unassembled WGS sequence"/>
</dbReference>
<sequence>MIYFFALMLWSFKCQKIESRDQTLFYKQLNENVNFYCETGYVKVEDVTQSENYLFYHLFLKQGVESLQNVKKDDNFLLWIPGGPGSAAMKYSFKYTGPFKVVKGKLVLWDYLINEYAHILYIDMPFGAGFSYSTKQDVVNTTQEAANYILQFIEIFLDSHKMFQQINFHVVGISYAGHFVPRIANMIVNSNLNLNYRGVFIGGSWTEALSQYRNQATTLISYGLIDQYRFDFIRNIEAIQQNLMMEEKYYEAATSTIDITFDLDFLEYFDPDNVYKHTNDPNDNSYIQFLIANKEQYGIPQNIAFNPSNFTILSSFYADTYMSFLSDIEKLLQKGKVMLYNGQFDYNISPAGIQVMINNIRNEIVQQWKLQKKQPYFYYQKQTQEVSIGGTIKQYQNFAFAIVYQAGHLTQLDQPGSANYLLKYYLEF</sequence>
<evidence type="ECO:0000256" key="1">
    <source>
        <dbReference type="ARBA" id="ARBA00022645"/>
    </source>
</evidence>
<dbReference type="GO" id="GO:0004185">
    <property type="term" value="F:serine-type carboxypeptidase activity"/>
    <property type="evidence" value="ECO:0007669"/>
    <property type="project" value="InterPro"/>
</dbReference>
<dbReference type="EMBL" id="CAJJDN010000056">
    <property type="protein sequence ID" value="CAD8090633.1"/>
    <property type="molecule type" value="Genomic_DNA"/>
</dbReference>
<keyword evidence="3" id="KW-0378">Hydrolase</keyword>
<evidence type="ECO:0008006" key="7">
    <source>
        <dbReference type="Google" id="ProtNLM"/>
    </source>
</evidence>
<keyword evidence="1" id="KW-0121">Carboxypeptidase</keyword>
<evidence type="ECO:0000313" key="6">
    <source>
        <dbReference type="Proteomes" id="UP000692954"/>
    </source>
</evidence>
<protein>
    <recommendedName>
        <fullName evidence="7">Serine carboxypeptidase</fullName>
    </recommendedName>
</protein>
<dbReference type="InterPro" id="IPR001563">
    <property type="entry name" value="Peptidase_S10"/>
</dbReference>
<organism evidence="5 6">
    <name type="scientific">Paramecium sonneborni</name>
    <dbReference type="NCBI Taxonomy" id="65129"/>
    <lineage>
        <taxon>Eukaryota</taxon>
        <taxon>Sar</taxon>
        <taxon>Alveolata</taxon>
        <taxon>Ciliophora</taxon>
        <taxon>Intramacronucleata</taxon>
        <taxon>Oligohymenophorea</taxon>
        <taxon>Peniculida</taxon>
        <taxon>Parameciidae</taxon>
        <taxon>Paramecium</taxon>
    </lineage>
</organism>
<dbReference type="PANTHER" id="PTHR11802">
    <property type="entry name" value="SERINE PROTEASE FAMILY S10 SERINE CARBOXYPEPTIDASE"/>
    <property type="match status" value="1"/>
</dbReference>
<keyword evidence="2" id="KW-0645">Protease</keyword>
<comment type="caution">
    <text evidence="5">The sequence shown here is derived from an EMBL/GenBank/DDBJ whole genome shotgun (WGS) entry which is preliminary data.</text>
</comment>
<keyword evidence="4" id="KW-0325">Glycoprotein</keyword>